<dbReference type="AlphaFoldDB" id="A0A426X5L2"/>
<evidence type="ECO:0000256" key="2">
    <source>
        <dbReference type="SAM" id="MobiDB-lite"/>
    </source>
</evidence>
<keyword evidence="1" id="KW-0175">Coiled coil</keyword>
<gene>
    <name evidence="3" type="ORF">B296_00033927</name>
</gene>
<feature type="coiled-coil region" evidence="1">
    <location>
        <begin position="98"/>
        <end position="153"/>
    </location>
</feature>
<name>A0A426X5L2_ENSVE</name>
<proteinExistence type="predicted"/>
<evidence type="ECO:0000256" key="1">
    <source>
        <dbReference type="SAM" id="Coils"/>
    </source>
</evidence>
<dbReference type="Gene3D" id="1.20.5.1160">
    <property type="entry name" value="Vasodilator-stimulated phosphoprotein"/>
    <property type="match status" value="1"/>
</dbReference>
<accession>A0A426X5L2</accession>
<dbReference type="Proteomes" id="UP000287651">
    <property type="component" value="Unassembled WGS sequence"/>
</dbReference>
<sequence length="200" mass="22133">MPLLPPWLRSAPAPDALGSTTRAPARKGKESVEIEEAPERGYTIRDLCEVEDWAGVDKYFTSIMMRLKTIEGEDPLVLRRSAISGILALRSVNKELKLRTNQELIAAAEHRAKEMEEDVKKLRAELESIKNQRKGLEQEVSVLRSSLDGARDDRACLEGDLLSLTKVAAFLEAELKVEGPKAVAAYKASRGFKSGLKKMG</sequence>
<reference evidence="3 4" key="1">
    <citation type="journal article" date="2014" name="Agronomy (Basel)">
        <title>A Draft Genome Sequence for Ensete ventricosum, the Drought-Tolerant Tree Against Hunger.</title>
        <authorList>
            <person name="Harrison J."/>
            <person name="Moore K.A."/>
            <person name="Paszkiewicz K."/>
            <person name="Jones T."/>
            <person name="Grant M."/>
            <person name="Ambacheew D."/>
            <person name="Muzemil S."/>
            <person name="Studholme D.J."/>
        </authorList>
    </citation>
    <scope>NUCLEOTIDE SEQUENCE [LARGE SCALE GENOMIC DNA]</scope>
</reference>
<dbReference type="EMBL" id="AMZH03026176">
    <property type="protein sequence ID" value="RRT34730.1"/>
    <property type="molecule type" value="Genomic_DNA"/>
</dbReference>
<comment type="caution">
    <text evidence="3">The sequence shown here is derived from an EMBL/GenBank/DDBJ whole genome shotgun (WGS) entry which is preliminary data.</text>
</comment>
<evidence type="ECO:0000313" key="4">
    <source>
        <dbReference type="Proteomes" id="UP000287651"/>
    </source>
</evidence>
<organism evidence="3 4">
    <name type="scientific">Ensete ventricosum</name>
    <name type="common">Abyssinian banana</name>
    <name type="synonym">Musa ensete</name>
    <dbReference type="NCBI Taxonomy" id="4639"/>
    <lineage>
        <taxon>Eukaryota</taxon>
        <taxon>Viridiplantae</taxon>
        <taxon>Streptophyta</taxon>
        <taxon>Embryophyta</taxon>
        <taxon>Tracheophyta</taxon>
        <taxon>Spermatophyta</taxon>
        <taxon>Magnoliopsida</taxon>
        <taxon>Liliopsida</taxon>
        <taxon>Zingiberales</taxon>
        <taxon>Musaceae</taxon>
        <taxon>Ensete</taxon>
    </lineage>
</organism>
<feature type="region of interest" description="Disordered" evidence="2">
    <location>
        <begin position="1"/>
        <end position="34"/>
    </location>
</feature>
<protein>
    <submittedName>
        <fullName evidence="3">Uncharacterized protein</fullName>
    </submittedName>
</protein>
<evidence type="ECO:0000313" key="3">
    <source>
        <dbReference type="EMBL" id="RRT34730.1"/>
    </source>
</evidence>